<dbReference type="Proteomes" id="UP001597083">
    <property type="component" value="Unassembled WGS sequence"/>
</dbReference>
<feature type="non-terminal residue" evidence="2">
    <location>
        <position position="116"/>
    </location>
</feature>
<dbReference type="InterPro" id="IPR027275">
    <property type="entry name" value="PRC-brl_dom"/>
</dbReference>
<name>A0ABW3CK03_9ACTN</name>
<dbReference type="InterPro" id="IPR014747">
    <property type="entry name" value="Bac_photo_RC_H_C"/>
</dbReference>
<proteinExistence type="predicted"/>
<feature type="domain" description="PRC-barrel" evidence="1">
    <location>
        <begin position="6"/>
        <end position="75"/>
    </location>
</feature>
<keyword evidence="3" id="KW-1185">Reference proteome</keyword>
<organism evidence="2 3">
    <name type="scientific">Actinomadura adrarensis</name>
    <dbReference type="NCBI Taxonomy" id="1819600"/>
    <lineage>
        <taxon>Bacteria</taxon>
        <taxon>Bacillati</taxon>
        <taxon>Actinomycetota</taxon>
        <taxon>Actinomycetes</taxon>
        <taxon>Streptosporangiales</taxon>
        <taxon>Thermomonosporaceae</taxon>
        <taxon>Actinomadura</taxon>
    </lineage>
</organism>
<dbReference type="EMBL" id="JBHTIR010002683">
    <property type="protein sequence ID" value="MFD0854092.1"/>
    <property type="molecule type" value="Genomic_DNA"/>
</dbReference>
<evidence type="ECO:0000259" key="1">
    <source>
        <dbReference type="Pfam" id="PF05239"/>
    </source>
</evidence>
<comment type="caution">
    <text evidence="2">The sequence shown here is derived from an EMBL/GenBank/DDBJ whole genome shotgun (WGS) entry which is preliminary data.</text>
</comment>
<evidence type="ECO:0000313" key="2">
    <source>
        <dbReference type="EMBL" id="MFD0854092.1"/>
    </source>
</evidence>
<evidence type="ECO:0000313" key="3">
    <source>
        <dbReference type="Proteomes" id="UP001597083"/>
    </source>
</evidence>
<gene>
    <name evidence="2" type="ORF">ACFQ07_17785</name>
</gene>
<dbReference type="SUPFAM" id="SSF50346">
    <property type="entry name" value="PRC-barrel domain"/>
    <property type="match status" value="1"/>
</dbReference>
<protein>
    <submittedName>
        <fullName evidence="2">PRC-barrel domain-containing protein</fullName>
    </submittedName>
</protein>
<dbReference type="InterPro" id="IPR011033">
    <property type="entry name" value="PRC_barrel-like_sf"/>
</dbReference>
<dbReference type="Gene3D" id="3.90.50.10">
    <property type="entry name" value="Photosynthetic Reaction Center, subunit H, domain 2"/>
    <property type="match status" value="1"/>
</dbReference>
<sequence>MQTQASVKDLMDSDVTDQSGHKIGTVKQVYLNDVSGEPEWVRVHTGLFGTKECFVPLADARHSGDALTIPYDKDKVKHAPQVDADQHLSREQVADLYRYYGLRAPQQERGTVPGQV</sequence>
<accession>A0ABW3CK03</accession>
<reference evidence="3" key="1">
    <citation type="journal article" date="2019" name="Int. J. Syst. Evol. Microbiol.">
        <title>The Global Catalogue of Microorganisms (GCM) 10K type strain sequencing project: providing services to taxonomists for standard genome sequencing and annotation.</title>
        <authorList>
            <consortium name="The Broad Institute Genomics Platform"/>
            <consortium name="The Broad Institute Genome Sequencing Center for Infectious Disease"/>
            <person name="Wu L."/>
            <person name="Ma J."/>
        </authorList>
    </citation>
    <scope>NUCLEOTIDE SEQUENCE [LARGE SCALE GENOMIC DNA]</scope>
    <source>
        <strain evidence="3">JCM 31696</strain>
    </source>
</reference>
<dbReference type="Pfam" id="PF05239">
    <property type="entry name" value="PRC"/>
    <property type="match status" value="1"/>
</dbReference>